<dbReference type="AlphaFoldDB" id="A0A3B0YCH3"/>
<dbReference type="InterPro" id="IPR045351">
    <property type="entry name" value="DUF6531"/>
</dbReference>
<protein>
    <recommendedName>
        <fullName evidence="1">DUF6531 domain-containing protein</fullName>
    </recommendedName>
</protein>
<feature type="domain" description="DUF6531" evidence="1">
    <location>
        <begin position="176"/>
        <end position="248"/>
    </location>
</feature>
<dbReference type="Gene3D" id="2.180.10.10">
    <property type="entry name" value="RHS repeat-associated core"/>
    <property type="match status" value="1"/>
</dbReference>
<evidence type="ECO:0000259" key="1">
    <source>
        <dbReference type="Pfam" id="PF20148"/>
    </source>
</evidence>
<reference evidence="2" key="1">
    <citation type="submission" date="2018-06" db="EMBL/GenBank/DDBJ databases">
        <authorList>
            <person name="Zhirakovskaya E."/>
        </authorList>
    </citation>
    <scope>NUCLEOTIDE SEQUENCE</scope>
</reference>
<sequence>MRLGKASALFSVLSRSLRISFLIIPLLFVSQTIVALGNSAKPVYETSFYGKRYFSSPGAAGSAMFELWKSGFLKSNGVSVDEALSSYSYALEPRLAGPHYYFVLSIVFIGYPDSPTGTRVPIFRIDGATCWDGTAVSSILQCSALPKNAGEPEPPPPLKKGSPLICPTKKPSPLVGNPINAITGNKFQTEIDFKSNSIGQLKFIRRYNSQALNPGSLGKNWISNYHRGISIIGDTALVTRPSGKMLAFTDPTTATGFWINDPDTYGSLEKLGSGWRYRSSRNVEELYNEQGQLTQINYLDGVNLSLSYNTSNQLAYVENVLGQRISFTYLNNYLATMTSPDGRSWSYRYDVGNNLEFVDQPDGTSKQYHYEDTNYPRALTGITDERGIRYVTWEFVINGRA</sequence>
<name>A0A3B0YCH3_9ZZZZ</name>
<dbReference type="EMBL" id="UOFL01000158">
    <property type="protein sequence ID" value="VAW78558.1"/>
    <property type="molecule type" value="Genomic_DNA"/>
</dbReference>
<organism evidence="2">
    <name type="scientific">hydrothermal vent metagenome</name>
    <dbReference type="NCBI Taxonomy" id="652676"/>
    <lineage>
        <taxon>unclassified sequences</taxon>
        <taxon>metagenomes</taxon>
        <taxon>ecological metagenomes</taxon>
    </lineage>
</organism>
<feature type="non-terminal residue" evidence="2">
    <location>
        <position position="401"/>
    </location>
</feature>
<gene>
    <name evidence="2" type="ORF">MNBD_GAMMA12-1776</name>
</gene>
<accession>A0A3B0YCH3</accession>
<dbReference type="Pfam" id="PF20148">
    <property type="entry name" value="DUF6531"/>
    <property type="match status" value="1"/>
</dbReference>
<evidence type="ECO:0000313" key="2">
    <source>
        <dbReference type="EMBL" id="VAW78558.1"/>
    </source>
</evidence>
<proteinExistence type="predicted"/>